<dbReference type="InterPro" id="IPR011765">
    <property type="entry name" value="Pept_M16_N"/>
</dbReference>
<dbReference type="PANTHER" id="PTHR11851">
    <property type="entry name" value="METALLOPROTEASE"/>
    <property type="match status" value="1"/>
</dbReference>
<dbReference type="GO" id="GO:0005739">
    <property type="term" value="C:mitochondrion"/>
    <property type="evidence" value="ECO:0007669"/>
    <property type="project" value="TreeGrafter"/>
</dbReference>
<dbReference type="PANTHER" id="PTHR11851:SF49">
    <property type="entry name" value="MITOCHONDRIAL-PROCESSING PEPTIDASE SUBUNIT ALPHA"/>
    <property type="match status" value="1"/>
</dbReference>
<evidence type="ECO:0000259" key="4">
    <source>
        <dbReference type="Pfam" id="PF05193"/>
    </source>
</evidence>
<dbReference type="GO" id="GO:0046872">
    <property type="term" value="F:metal ion binding"/>
    <property type="evidence" value="ECO:0007669"/>
    <property type="project" value="InterPro"/>
</dbReference>
<dbReference type="Pfam" id="PF05193">
    <property type="entry name" value="Peptidase_M16_C"/>
    <property type="match status" value="1"/>
</dbReference>
<accession>A0A7S3E635</accession>
<evidence type="ECO:0008006" key="6">
    <source>
        <dbReference type="Google" id="ProtNLM"/>
    </source>
</evidence>
<name>A0A7S3E635_9RHOD</name>
<evidence type="ECO:0000259" key="3">
    <source>
        <dbReference type="Pfam" id="PF00675"/>
    </source>
</evidence>
<sequence length="513" mass="56230">MGYMAGLSIWRTGPRLLSGVRGFHTSSLRQITLSERIFGTTSIFKQDLIKPFVGSPEPNYVAGEDPSKPAITKLDNGVRVVTQDFGRPMSAVAAFVDISPRYETLETAGSSYMLEKLAFKGSSKRPPVQVIRDIENLPASFTATASREMMASCAEGLRYKSKDILTALIESSVLSRPMADVSDYETKEYIQEELTAMKALLQDDIKEQAENAQLIILDALHDAAYNGRTLGHPTIVTDSMLKKITPESLHMFMMELLTGENIVISGCDVDHDETVAVVSEMLGHLPKGTSNRSRLPPKYTGGEVRIRSEDQARIAIGFEGYRWEDKEIVAQFVLSHLMGGGDYFSTGGPGKGLLTRLYTDVLNRHHWVNSAITSNLLYADSSVFAIQMSSFANKMEDLTETAISAAQSLAKAPTPVELERAKRQAIGNMLANTDGRLVTCEDLGRQVSIYDKYTTPEEFVTRIEKLTATDLKSVGEKLLSSNPSVALMGDLQTAPEQGQFKSMLTGGTKSIKA</sequence>
<dbReference type="EMBL" id="HBHW01001933">
    <property type="protein sequence ID" value="CAE0033667.1"/>
    <property type="molecule type" value="Transcribed_RNA"/>
</dbReference>
<evidence type="ECO:0000256" key="2">
    <source>
        <dbReference type="ARBA" id="ARBA00007261"/>
    </source>
</evidence>
<protein>
    <recommendedName>
        <fullName evidence="6">Mitochondrial-processing peptidase subunit alpha</fullName>
    </recommendedName>
</protein>
<feature type="domain" description="Peptidase M16 N-terminal" evidence="3">
    <location>
        <begin position="80"/>
        <end position="237"/>
    </location>
</feature>
<dbReference type="InterPro" id="IPR011249">
    <property type="entry name" value="Metalloenz_LuxS/M16"/>
</dbReference>
<organism evidence="5">
    <name type="scientific">Rhodosorus marinus</name>
    <dbReference type="NCBI Taxonomy" id="101924"/>
    <lineage>
        <taxon>Eukaryota</taxon>
        <taxon>Rhodophyta</taxon>
        <taxon>Stylonematophyceae</taxon>
        <taxon>Stylonematales</taxon>
        <taxon>Stylonemataceae</taxon>
        <taxon>Rhodosorus</taxon>
    </lineage>
</organism>
<comment type="function">
    <text evidence="1">Substrate recognition and binding subunit of the essential mitochondrial processing protease (MPP), which cleaves the mitochondrial sequence off newly imported precursors proteins.</text>
</comment>
<dbReference type="Pfam" id="PF00675">
    <property type="entry name" value="Peptidase_M16"/>
    <property type="match status" value="1"/>
</dbReference>
<dbReference type="SUPFAM" id="SSF63411">
    <property type="entry name" value="LuxS/MPP-like metallohydrolase"/>
    <property type="match status" value="2"/>
</dbReference>
<evidence type="ECO:0000313" key="5">
    <source>
        <dbReference type="EMBL" id="CAE0033667.1"/>
    </source>
</evidence>
<evidence type="ECO:0000256" key="1">
    <source>
        <dbReference type="ARBA" id="ARBA00002123"/>
    </source>
</evidence>
<comment type="similarity">
    <text evidence="2">Belongs to the peptidase M16 family.</text>
</comment>
<gene>
    <name evidence="5" type="ORF">RMAR00112_LOCUS1608</name>
</gene>
<dbReference type="AlphaFoldDB" id="A0A7S3E635"/>
<proteinExistence type="inferred from homology"/>
<dbReference type="Gene3D" id="3.30.830.10">
    <property type="entry name" value="Metalloenzyme, LuxS/M16 peptidase-like"/>
    <property type="match status" value="2"/>
</dbReference>
<reference evidence="5" key="1">
    <citation type="submission" date="2021-01" db="EMBL/GenBank/DDBJ databases">
        <authorList>
            <person name="Corre E."/>
            <person name="Pelletier E."/>
            <person name="Niang G."/>
            <person name="Scheremetjew M."/>
            <person name="Finn R."/>
            <person name="Kale V."/>
            <person name="Holt S."/>
            <person name="Cochrane G."/>
            <person name="Meng A."/>
            <person name="Brown T."/>
            <person name="Cohen L."/>
        </authorList>
    </citation>
    <scope>NUCLEOTIDE SEQUENCE</scope>
    <source>
        <strain evidence="5">CCMP 769</strain>
    </source>
</reference>
<feature type="domain" description="Peptidase M16 C-terminal" evidence="4">
    <location>
        <begin position="243"/>
        <end position="424"/>
    </location>
</feature>
<dbReference type="InterPro" id="IPR007863">
    <property type="entry name" value="Peptidase_M16_C"/>
</dbReference>
<dbReference type="InterPro" id="IPR050361">
    <property type="entry name" value="MPP/UQCRC_Complex"/>
</dbReference>